<protein>
    <submittedName>
        <fullName evidence="1">Serine threonine-kinase</fullName>
    </submittedName>
</protein>
<organism evidence="1 2">
    <name type="scientific">Clavispora lusitaniae</name>
    <name type="common">Candida lusitaniae</name>
    <dbReference type="NCBI Taxonomy" id="36911"/>
    <lineage>
        <taxon>Eukaryota</taxon>
        <taxon>Fungi</taxon>
        <taxon>Dikarya</taxon>
        <taxon>Ascomycota</taxon>
        <taxon>Saccharomycotina</taxon>
        <taxon>Pichiomycetes</taxon>
        <taxon>Metschnikowiaceae</taxon>
        <taxon>Clavispora</taxon>
    </lineage>
</organism>
<proteinExistence type="predicted"/>
<reference evidence="2" key="1">
    <citation type="journal article" date="2019" name="MBio">
        <title>Comparative genomics for the elucidation of multidrug resistance (MDR) in Candida lusitaniae.</title>
        <authorList>
            <person name="Kannan A."/>
            <person name="Asner S.A."/>
            <person name="Trachsel E."/>
            <person name="Kelly S."/>
            <person name="Parker J."/>
            <person name="Sanglard D."/>
        </authorList>
    </citation>
    <scope>NUCLEOTIDE SEQUENCE [LARGE SCALE GENOMIC DNA]</scope>
    <source>
        <strain evidence="2">P1</strain>
    </source>
</reference>
<sequence>MGEKKHHSLKNIFRSSAGSGPASPEPRPHRLFGKHKPAASKNSLSPHSSGSATGSATDNLVAPRASGDSVASGGSDDPSRRRKHLFGHHPLRRFFHIGRPNDLGDNATPAAEPVSYGSTSELRREYDVGAEIGAGASGSVNLVTAKHGSGEVFALKKFRARLPNEAVHDYTTKVKNEFVIGEHLRHQNLIHTMKMFREDKLGSATYYIVMEYCPYDFFNLVMSGLMTRDEIYCYFKQMVHGVRHLHSAGIAHRDLKLDNCVVNACGILKLIDFGSAFQFRKLRDATTPPDAVALDDRHVLVYARGIVGSDPYLSPEVLENSARTGYDPRLADVWSIAIIFCCMMLKRFPWKLPRTADPSFRAFLGLNNQDEPVSAEEKLATTVSELSVKEFRVPKYGPDRLLALLPSAARPLIGGMLTVDVQKRYTILDVAADSFFRSIDYCHYEGEQGEASEGGNSEASEGGEGESPASSHSGAPHVPSSSNPGQSLASPEIVVNSVEDSGDETDKNVSDGTVASDNEAAKTDEGDGDKEKETGKEKETDTKTEDTSTADTKKEDTSTADTKTVDTKTDTKTAKEATDGSQTSNDAQNTSNASPRSEPRLIRANHKHHLVTAKELEKLQEEREKGRKIKEHMA</sequence>
<evidence type="ECO:0000313" key="2">
    <source>
        <dbReference type="Proteomes" id="UP000326582"/>
    </source>
</evidence>
<gene>
    <name evidence="1" type="ORF">EJF14_80309</name>
</gene>
<dbReference type="Proteomes" id="UP000326582">
    <property type="component" value="Chromosome 8"/>
</dbReference>
<dbReference type="EMBL" id="CP038491">
    <property type="protein sequence ID" value="QFZ30586.1"/>
    <property type="molecule type" value="Genomic_DNA"/>
</dbReference>
<keyword evidence="2" id="KW-1185">Reference proteome</keyword>
<name>A0ACD0WTF9_CLALS</name>
<evidence type="ECO:0000313" key="1">
    <source>
        <dbReference type="EMBL" id="QFZ30586.1"/>
    </source>
</evidence>
<accession>A0ACD0WTF9</accession>